<evidence type="ECO:0000256" key="1">
    <source>
        <dbReference type="ARBA" id="ARBA00022723"/>
    </source>
</evidence>
<evidence type="ECO:0000256" key="2">
    <source>
        <dbReference type="ARBA" id="ARBA00022771"/>
    </source>
</evidence>
<sequence>MDQDEGSSSAAEAAQQLVEVLLPMDATPTLAAHVEPHAAFVTSVSERADVILSSALFRELSQRFEKLTPLQRFSLHLSLLKHAPSEFRRRLEDSPDEWLAAVAPCVAVVVYLRRGAAIAHASSSDDLLEVLDDAELAQSRQDDAATFAASLYCVCLGLEWLGRTAYDERIANGVKRDGKILLGYDEDLTASESCVYDFAHVIGGEGFALTRAEIRTPYVVVHVTQCLQKIGVSWEAVIAHSHVLAAEVKRVKSEVHTTTPGLKAAEARARAWPARDVTHLQFEIAEAPRDGFAALACTAKLSLEDALATKTADDPLAPVHVKHVVDGRRKCHLRSCDILESDAAKFLRCARCKDAHYCSRACQEDDWRRLHHKRTCGRCPPSVDK</sequence>
<dbReference type="Proteomes" id="UP000789595">
    <property type="component" value="Unassembled WGS sequence"/>
</dbReference>
<accession>A0A8J2X1F2</accession>
<evidence type="ECO:0000259" key="5">
    <source>
        <dbReference type="PROSITE" id="PS50865"/>
    </source>
</evidence>
<keyword evidence="2 4" id="KW-0863">Zinc-finger</keyword>
<dbReference type="PROSITE" id="PS50865">
    <property type="entry name" value="ZF_MYND_2"/>
    <property type="match status" value="1"/>
</dbReference>
<organism evidence="6 7">
    <name type="scientific">Pelagomonas calceolata</name>
    <dbReference type="NCBI Taxonomy" id="35677"/>
    <lineage>
        <taxon>Eukaryota</taxon>
        <taxon>Sar</taxon>
        <taxon>Stramenopiles</taxon>
        <taxon>Ochrophyta</taxon>
        <taxon>Pelagophyceae</taxon>
        <taxon>Pelagomonadales</taxon>
        <taxon>Pelagomonadaceae</taxon>
        <taxon>Pelagomonas</taxon>
    </lineage>
</organism>
<dbReference type="InterPro" id="IPR002893">
    <property type="entry name" value="Znf_MYND"/>
</dbReference>
<dbReference type="GO" id="GO:0008270">
    <property type="term" value="F:zinc ion binding"/>
    <property type="evidence" value="ECO:0007669"/>
    <property type="project" value="UniProtKB-KW"/>
</dbReference>
<evidence type="ECO:0000313" key="7">
    <source>
        <dbReference type="Proteomes" id="UP000789595"/>
    </source>
</evidence>
<dbReference type="EMBL" id="CAKKNE010000005">
    <property type="protein sequence ID" value="CAH0376254.1"/>
    <property type="molecule type" value="Genomic_DNA"/>
</dbReference>
<dbReference type="OrthoDB" id="58802at2759"/>
<comment type="caution">
    <text evidence="6">The sequence shown here is derived from an EMBL/GenBank/DDBJ whole genome shotgun (WGS) entry which is preliminary data.</text>
</comment>
<reference evidence="6" key="1">
    <citation type="submission" date="2021-11" db="EMBL/GenBank/DDBJ databases">
        <authorList>
            <consortium name="Genoscope - CEA"/>
            <person name="William W."/>
        </authorList>
    </citation>
    <scope>NUCLEOTIDE SEQUENCE</scope>
</reference>
<feature type="domain" description="MYND-type" evidence="5">
    <location>
        <begin position="336"/>
        <end position="376"/>
    </location>
</feature>
<dbReference type="AlphaFoldDB" id="A0A8J2X1F2"/>
<keyword evidence="7" id="KW-1185">Reference proteome</keyword>
<keyword evidence="1" id="KW-0479">Metal-binding</keyword>
<dbReference type="SUPFAM" id="SSF144232">
    <property type="entry name" value="HIT/MYND zinc finger-like"/>
    <property type="match status" value="1"/>
</dbReference>
<evidence type="ECO:0000256" key="3">
    <source>
        <dbReference type="ARBA" id="ARBA00022833"/>
    </source>
</evidence>
<dbReference type="Pfam" id="PF01753">
    <property type="entry name" value="zf-MYND"/>
    <property type="match status" value="1"/>
</dbReference>
<evidence type="ECO:0000313" key="6">
    <source>
        <dbReference type="EMBL" id="CAH0376254.1"/>
    </source>
</evidence>
<gene>
    <name evidence="6" type="ORF">PECAL_5P08200</name>
</gene>
<keyword evidence="3" id="KW-0862">Zinc</keyword>
<evidence type="ECO:0000256" key="4">
    <source>
        <dbReference type="PROSITE-ProRule" id="PRU00134"/>
    </source>
</evidence>
<proteinExistence type="predicted"/>
<protein>
    <recommendedName>
        <fullName evidence="5">MYND-type domain-containing protein</fullName>
    </recommendedName>
</protein>
<dbReference type="Gene3D" id="6.10.140.2220">
    <property type="match status" value="1"/>
</dbReference>
<name>A0A8J2X1F2_9STRA</name>